<dbReference type="Proteomes" id="UP000325081">
    <property type="component" value="Unassembled WGS sequence"/>
</dbReference>
<evidence type="ECO:0000256" key="6">
    <source>
        <dbReference type="ARBA" id="ARBA00023080"/>
    </source>
</evidence>
<name>A0A5A7QIM3_STRAF</name>
<dbReference type="SUPFAM" id="SSF51556">
    <property type="entry name" value="Metallo-dependent hydrolases"/>
    <property type="match status" value="1"/>
</dbReference>
<keyword evidence="10" id="KW-1185">Reference proteome</keyword>
<keyword evidence="6" id="KW-0546">Nucleotide metabolism</keyword>
<dbReference type="GO" id="GO:0006154">
    <property type="term" value="P:adenosine catabolic process"/>
    <property type="evidence" value="ECO:0007669"/>
    <property type="project" value="TreeGrafter"/>
</dbReference>
<keyword evidence="3" id="KW-0479">Metal-binding</keyword>
<evidence type="ECO:0000256" key="5">
    <source>
        <dbReference type="ARBA" id="ARBA00022833"/>
    </source>
</evidence>
<dbReference type="AlphaFoldDB" id="A0A5A7QIM3"/>
<dbReference type="OrthoDB" id="272271at2759"/>
<comment type="catalytic activity">
    <reaction evidence="7">
        <text>N(6)-methyl-AMP + H2O + H(+) = IMP + methylamine</text>
        <dbReference type="Rhea" id="RHEA:16001"/>
        <dbReference type="ChEBI" id="CHEBI:15377"/>
        <dbReference type="ChEBI" id="CHEBI:15378"/>
        <dbReference type="ChEBI" id="CHEBI:58053"/>
        <dbReference type="ChEBI" id="CHEBI:59338"/>
        <dbReference type="ChEBI" id="CHEBI:144842"/>
    </reaction>
    <physiologicalReaction direction="left-to-right" evidence="7">
        <dbReference type="Rhea" id="RHEA:16002"/>
    </physiologicalReaction>
</comment>
<dbReference type="GO" id="GO:0009117">
    <property type="term" value="P:nucleotide metabolic process"/>
    <property type="evidence" value="ECO:0007669"/>
    <property type="project" value="UniProtKB-KW"/>
</dbReference>
<evidence type="ECO:0000256" key="7">
    <source>
        <dbReference type="ARBA" id="ARBA00048787"/>
    </source>
</evidence>
<dbReference type="PANTHER" id="PTHR11409:SF42">
    <property type="entry name" value="ADENOSINE DEAMINASE-LIKE PROTEIN"/>
    <property type="match status" value="1"/>
</dbReference>
<gene>
    <name evidence="9" type="ORF">STAS_21860</name>
</gene>
<keyword evidence="4" id="KW-0378">Hydrolase</keyword>
<sequence length="385" mass="43132">MEWCVSMPKIELHAHLNGSIRDSTLLELARELGEKGAIVFSDVEHVIRKEDRTLSEVFKMFDLIHIITTDHKTVTRISKEVIEDFAADNVVYLELRTTPKRNDSKGMSKRSYIQAVLEGIQSVDAVDVDLFDRPNVDISVNSHLGNDLSNGTKTGRKKIYVRLLLSIDRRETAEAAMETVKLALEMRNRGVVGIDLSGNPLVGEWPTFSPVLEFAKNQGLPITLHCGEVPNPDEIHSMLDFLPRRIGHACCFEDDHWELLKRLQIPVEICLTSNIRTETIASTDEINKENRCLANGTIRLAADLYTANHPLILCTDDAGVFSTSLSSEYALASSAFGLGKREMFRLAQQGIDFIFACDAVKDELKTIFSGHGEHEYFVWNSGLSQ</sequence>
<dbReference type="GO" id="GO:0046103">
    <property type="term" value="P:inosine biosynthetic process"/>
    <property type="evidence" value="ECO:0007669"/>
    <property type="project" value="TreeGrafter"/>
</dbReference>
<dbReference type="GO" id="GO:0004000">
    <property type="term" value="F:adenosine deaminase activity"/>
    <property type="evidence" value="ECO:0007669"/>
    <property type="project" value="TreeGrafter"/>
</dbReference>
<dbReference type="FunFam" id="3.20.20.140:FF:000050">
    <property type="entry name" value="Adenosine/AMP deaminase family protein"/>
    <property type="match status" value="1"/>
</dbReference>
<evidence type="ECO:0000256" key="2">
    <source>
        <dbReference type="ARBA" id="ARBA00006676"/>
    </source>
</evidence>
<evidence type="ECO:0000313" key="10">
    <source>
        <dbReference type="Proteomes" id="UP000325081"/>
    </source>
</evidence>
<dbReference type="Pfam" id="PF00962">
    <property type="entry name" value="A_deaminase"/>
    <property type="match status" value="1"/>
</dbReference>
<dbReference type="InterPro" id="IPR032466">
    <property type="entry name" value="Metal_Hydrolase"/>
</dbReference>
<comment type="cofactor">
    <cofactor evidence="1">
        <name>Zn(2+)</name>
        <dbReference type="ChEBI" id="CHEBI:29105"/>
    </cofactor>
</comment>
<organism evidence="9 10">
    <name type="scientific">Striga asiatica</name>
    <name type="common">Asiatic witchweed</name>
    <name type="synonym">Buchnera asiatica</name>
    <dbReference type="NCBI Taxonomy" id="4170"/>
    <lineage>
        <taxon>Eukaryota</taxon>
        <taxon>Viridiplantae</taxon>
        <taxon>Streptophyta</taxon>
        <taxon>Embryophyta</taxon>
        <taxon>Tracheophyta</taxon>
        <taxon>Spermatophyta</taxon>
        <taxon>Magnoliopsida</taxon>
        <taxon>eudicotyledons</taxon>
        <taxon>Gunneridae</taxon>
        <taxon>Pentapetalae</taxon>
        <taxon>asterids</taxon>
        <taxon>lamiids</taxon>
        <taxon>Lamiales</taxon>
        <taxon>Orobanchaceae</taxon>
        <taxon>Buchnereae</taxon>
        <taxon>Striga</taxon>
    </lineage>
</organism>
<proteinExistence type="inferred from homology"/>
<comment type="caution">
    <text evidence="9">The sequence shown here is derived from an EMBL/GenBank/DDBJ whole genome shotgun (WGS) entry which is preliminary data.</text>
</comment>
<accession>A0A5A7QIM3</accession>
<dbReference type="InterPro" id="IPR001365">
    <property type="entry name" value="A_deaminase_dom"/>
</dbReference>
<keyword evidence="5" id="KW-0862">Zinc</keyword>
<dbReference type="EMBL" id="BKCP01007181">
    <property type="protein sequence ID" value="GER44944.1"/>
    <property type="molecule type" value="Genomic_DNA"/>
</dbReference>
<dbReference type="InterPro" id="IPR006330">
    <property type="entry name" value="Ado/ade_deaminase"/>
</dbReference>
<evidence type="ECO:0000313" key="9">
    <source>
        <dbReference type="EMBL" id="GER44944.1"/>
    </source>
</evidence>
<evidence type="ECO:0000256" key="3">
    <source>
        <dbReference type="ARBA" id="ARBA00022723"/>
    </source>
</evidence>
<evidence type="ECO:0000256" key="4">
    <source>
        <dbReference type="ARBA" id="ARBA00022801"/>
    </source>
</evidence>
<comment type="similarity">
    <text evidence="2">Belongs to the metallo-dependent hydrolases superfamily. Adenosine and AMP deaminases family.</text>
</comment>
<evidence type="ECO:0000259" key="8">
    <source>
        <dbReference type="Pfam" id="PF00962"/>
    </source>
</evidence>
<dbReference type="PANTHER" id="PTHR11409">
    <property type="entry name" value="ADENOSINE DEAMINASE"/>
    <property type="match status" value="1"/>
</dbReference>
<dbReference type="GO" id="GO:0046872">
    <property type="term" value="F:metal ion binding"/>
    <property type="evidence" value="ECO:0007669"/>
    <property type="project" value="UniProtKB-KW"/>
</dbReference>
<protein>
    <submittedName>
        <fullName evidence="9">Adenosine deaminase</fullName>
    </submittedName>
</protein>
<feature type="domain" description="Adenosine deaminase" evidence="8">
    <location>
        <begin position="8"/>
        <end position="364"/>
    </location>
</feature>
<dbReference type="CDD" id="cd00443">
    <property type="entry name" value="ADA_AMPD"/>
    <property type="match status" value="1"/>
</dbReference>
<evidence type="ECO:0000256" key="1">
    <source>
        <dbReference type="ARBA" id="ARBA00001947"/>
    </source>
</evidence>
<dbReference type="Gene3D" id="3.20.20.140">
    <property type="entry name" value="Metal-dependent hydrolases"/>
    <property type="match status" value="1"/>
</dbReference>
<reference evidence="10" key="1">
    <citation type="journal article" date="2019" name="Curr. Biol.">
        <title>Genome Sequence of Striga asiatica Provides Insight into the Evolution of Plant Parasitism.</title>
        <authorList>
            <person name="Yoshida S."/>
            <person name="Kim S."/>
            <person name="Wafula E.K."/>
            <person name="Tanskanen J."/>
            <person name="Kim Y.M."/>
            <person name="Honaas L."/>
            <person name="Yang Z."/>
            <person name="Spallek T."/>
            <person name="Conn C.E."/>
            <person name="Ichihashi Y."/>
            <person name="Cheong K."/>
            <person name="Cui S."/>
            <person name="Der J.P."/>
            <person name="Gundlach H."/>
            <person name="Jiao Y."/>
            <person name="Hori C."/>
            <person name="Ishida J.K."/>
            <person name="Kasahara H."/>
            <person name="Kiba T."/>
            <person name="Kim M.S."/>
            <person name="Koo N."/>
            <person name="Laohavisit A."/>
            <person name="Lee Y.H."/>
            <person name="Lumba S."/>
            <person name="McCourt P."/>
            <person name="Mortimer J.C."/>
            <person name="Mutuku J.M."/>
            <person name="Nomura T."/>
            <person name="Sasaki-Sekimoto Y."/>
            <person name="Seto Y."/>
            <person name="Wang Y."/>
            <person name="Wakatake T."/>
            <person name="Sakakibara H."/>
            <person name="Demura T."/>
            <person name="Yamaguchi S."/>
            <person name="Yoneyama K."/>
            <person name="Manabe R.I."/>
            <person name="Nelson D.C."/>
            <person name="Schulman A.H."/>
            <person name="Timko M.P."/>
            <person name="dePamphilis C.W."/>
            <person name="Choi D."/>
            <person name="Shirasu K."/>
        </authorList>
    </citation>
    <scope>NUCLEOTIDE SEQUENCE [LARGE SCALE GENOMIC DNA]</scope>
    <source>
        <strain evidence="10">cv. UVA1</strain>
    </source>
</reference>